<organism evidence="1 2">
    <name type="scientific">Photobacterium aphoticum</name>
    <dbReference type="NCBI Taxonomy" id="754436"/>
    <lineage>
        <taxon>Bacteria</taxon>
        <taxon>Pseudomonadati</taxon>
        <taxon>Pseudomonadota</taxon>
        <taxon>Gammaproteobacteria</taxon>
        <taxon>Vibrionales</taxon>
        <taxon>Vibrionaceae</taxon>
        <taxon>Photobacterium</taxon>
    </lineage>
</organism>
<reference evidence="1 2" key="1">
    <citation type="submission" date="2015-05" db="EMBL/GenBank/DDBJ databases">
        <title>Photobacterium galathea sp. nov.</title>
        <authorList>
            <person name="Machado H."/>
            <person name="Gram L."/>
        </authorList>
    </citation>
    <scope>NUCLEOTIDE SEQUENCE [LARGE SCALE GENOMIC DNA]</scope>
    <source>
        <strain evidence="1 2">DSM 25995</strain>
    </source>
</reference>
<dbReference type="AlphaFoldDB" id="A0A0J1GJ16"/>
<keyword evidence="2" id="KW-1185">Reference proteome</keyword>
<accession>A0A0J1GJ16</accession>
<evidence type="ECO:0008006" key="3">
    <source>
        <dbReference type="Google" id="ProtNLM"/>
    </source>
</evidence>
<proteinExistence type="predicted"/>
<comment type="caution">
    <text evidence="1">The sequence shown here is derived from an EMBL/GenBank/DDBJ whole genome shotgun (WGS) entry which is preliminary data.</text>
</comment>
<protein>
    <recommendedName>
        <fullName evidence="3">Mobile element protein</fullName>
    </recommendedName>
</protein>
<sequence>MLDKISEATLSLSIYGIDLAKHSFSIHGEDMAGKGTDPKPFSFYKFKGRSKVLVTFANIPSALIGIEACGASHY</sequence>
<dbReference type="Proteomes" id="UP000036426">
    <property type="component" value="Unassembled WGS sequence"/>
</dbReference>
<name>A0A0J1GJ16_9GAMM</name>
<evidence type="ECO:0000313" key="1">
    <source>
        <dbReference type="EMBL" id="KLU99560.1"/>
    </source>
</evidence>
<dbReference type="EMBL" id="LDOV01000030">
    <property type="protein sequence ID" value="KLU99560.1"/>
    <property type="molecule type" value="Genomic_DNA"/>
</dbReference>
<evidence type="ECO:0000313" key="2">
    <source>
        <dbReference type="Proteomes" id="UP000036426"/>
    </source>
</evidence>
<dbReference type="PATRIC" id="fig|754436.4.peg.3630"/>
<gene>
    <name evidence="1" type="ORF">ABT58_17130</name>
</gene>